<name>A0A329SKM6_9STRA</name>
<dbReference type="Pfam" id="PF00632">
    <property type="entry name" value="HECT"/>
    <property type="match status" value="1"/>
</dbReference>
<feature type="compositionally biased region" description="Acidic residues" evidence="7">
    <location>
        <begin position="424"/>
        <end position="435"/>
    </location>
</feature>
<evidence type="ECO:0000313" key="9">
    <source>
        <dbReference type="EMBL" id="KAG2864605.1"/>
    </source>
</evidence>
<dbReference type="Proteomes" id="UP000697107">
    <property type="component" value="Unassembled WGS sequence"/>
</dbReference>
<dbReference type="InterPro" id="IPR035983">
    <property type="entry name" value="Hect_E3_ubiquitin_ligase"/>
</dbReference>
<evidence type="ECO:0000313" key="14">
    <source>
        <dbReference type="EMBL" id="RAW37377.1"/>
    </source>
</evidence>
<organism evidence="14 15">
    <name type="scientific">Phytophthora cactorum</name>
    <dbReference type="NCBI Taxonomy" id="29920"/>
    <lineage>
        <taxon>Eukaryota</taxon>
        <taxon>Sar</taxon>
        <taxon>Stramenopiles</taxon>
        <taxon>Oomycota</taxon>
        <taxon>Peronosporomycetes</taxon>
        <taxon>Peronosporales</taxon>
        <taxon>Peronosporaceae</taxon>
        <taxon>Phytophthora</taxon>
    </lineage>
</organism>
<dbReference type="EMBL" id="RCMV01000358">
    <property type="protein sequence ID" value="KAG3218537.1"/>
    <property type="molecule type" value="Genomic_DNA"/>
</dbReference>
<evidence type="ECO:0000313" key="10">
    <source>
        <dbReference type="EMBL" id="KAG2931402.1"/>
    </source>
</evidence>
<feature type="compositionally biased region" description="Acidic residues" evidence="7">
    <location>
        <begin position="579"/>
        <end position="589"/>
    </location>
</feature>
<dbReference type="EMBL" id="RCMK01000395">
    <property type="protein sequence ID" value="KAG2931402.1"/>
    <property type="molecule type" value="Genomic_DNA"/>
</dbReference>
<dbReference type="GO" id="GO:0006511">
    <property type="term" value="P:ubiquitin-dependent protein catabolic process"/>
    <property type="evidence" value="ECO:0007669"/>
    <property type="project" value="TreeGrafter"/>
</dbReference>
<feature type="compositionally biased region" description="Basic residues" evidence="7">
    <location>
        <begin position="99"/>
        <end position="108"/>
    </location>
</feature>
<evidence type="ECO:0000256" key="7">
    <source>
        <dbReference type="SAM" id="MobiDB-lite"/>
    </source>
</evidence>
<sequence length="1532" mass="169465">MATAKRESVAKNLLDQRHPRKLRGRKPNHSVRGHRHLVTLTEEELSRREQGWNDRFTIDPPPKSNKVPSPAHSPTSSTPPTPLTKESRIQNERAQYGKRGSKRNRAPKKPSSGKLVPLGKLLKPPSEAAQPTKEEKLRFKVLKAIDARETLLYQLSALILCTPVQESLFIPSRPTEPPTMNFAGRQQMRSRGGMALAPTPLSRHGGNPGAMTNAREATKLAQQLATDLQVTGIQCVEVLVEWMLEAGAQAETPPPFLWRGRNYFLKMFSDLDFAEAELLARGINLDCFKQHNPLLIKLNQKLGRVLAAHSIIMEMIEFAKDMTPMELLALSGRMKDSGREEIETNNPMIDSRATSGAELGATISNNAPAVTVQRMQRDTIDKQVLERHDHESAAELVNLLDESLDFTRGSASREGDTNQTDSTSENEFDGDDENTANDASEEKSARPVTGKNMADTLEDSLEPGVGNELISCDPVLENGEANGPTDSQSDNSIDGIDKNDELCMPEAAAPQLSSEIPKFSSEDNDKVVVPEQTNNNTLTNEISLETEPETLSSTSEPGLDNQQHSSRSTVSDNQQECDNSFDADAVGEEENGKGEASADVVQTEDALDENESAVPDQTAPPEESTHGEATKPSGSPEKPLISRTDDISDSEYDNSFDEDVDEGKAATNIDADTTAPTPEIAADVPATIDNVPHVLGMLLDQHLEAPEDDHPVSETDDPQAVSKRLENELKRWTFLEDENRPTEVNARGCLMWHSTRALKESLQRHSSISECMEDSIISMLEQYGLTVPETPLKSLLCSDVGQELDLASHLIEECQAVLDDICSVVAEAIQAALGLKNSLVSEIATEEVLETAEAVRLEYHHSTWDYAKITSTLLVFLFGAAKVTLASVKRWSPGSTGLSRLVKVFYPYLVNQPREELGDNWHPVSSVLAAMGLPTDYLYIMLDPMCKTLLLAVKLCSRSNQESQDPGDLAVFPKVTVVCDREDVLQSSVEYAWRNHLSSEKVLSNFSVFPFFQSSFGEKLVDGVKVEEGEGKGPLKEWFTLVGTQLASKWKQIPISKVLAEADSTQVTASGNSITIPGACDVISPGFQLEWETSEGETIRRVINKSVENGVFLLDRSVPSHSFATSQLRISQPIAAIFEYVQGSESYWLNENARDSSETRNILVFVGWFLASAITHFSSIQLRIHPLFFRLLLNPQHCVALEEIQSFDPQLFKSLSGMKDMKPSDFAQLLKFEGADESLTVEAYTSNVLEEKFGPASGIGWQLHSVRRGFTRVIGLDQLERVGITEADLVESICGSSDGPGDDFIVNEVFRVAADTDFTNCLPLWNAFWQTVNGFELQLKRKFIRFVTGVDTLPLTGTEFLRIEMPFTAISSEDHKKCLQMLPQAHTCDNMLELPNYWKALCWREQHDEHEANSKLEEELALLISKKLRDAVEYSNGYGLDGTTAVAGVLANRFEDQLAKEESYDSLGLPALSEPVDDSPPSHQRSDHDEAELEEADEPETKPAESFAVAVSPRPEESYEDDYDDWEEESMA</sequence>
<feature type="compositionally biased region" description="Basic and acidic residues" evidence="7">
    <location>
        <begin position="1"/>
        <end position="17"/>
    </location>
</feature>
<keyword evidence="5 6" id="KW-0833">Ubl conjugation pathway</keyword>
<evidence type="ECO:0000256" key="3">
    <source>
        <dbReference type="ARBA" id="ARBA00012485"/>
    </source>
</evidence>
<dbReference type="InterPro" id="IPR000569">
    <property type="entry name" value="HECT_dom"/>
</dbReference>
<dbReference type="EMBL" id="RCMG01000076">
    <property type="protein sequence ID" value="KAG2864605.1"/>
    <property type="molecule type" value="Genomic_DNA"/>
</dbReference>
<feature type="region of interest" description="Disordered" evidence="7">
    <location>
        <begin position="1469"/>
        <end position="1532"/>
    </location>
</feature>
<feature type="region of interest" description="Disordered" evidence="7">
    <location>
        <begin position="1"/>
        <end position="133"/>
    </location>
</feature>
<feature type="region of interest" description="Disordered" evidence="7">
    <location>
        <begin position="408"/>
        <end position="660"/>
    </location>
</feature>
<evidence type="ECO:0000259" key="8">
    <source>
        <dbReference type="PROSITE" id="PS50237"/>
    </source>
</evidence>
<feature type="compositionally biased region" description="Basic residues" evidence="7">
    <location>
        <begin position="18"/>
        <end position="37"/>
    </location>
</feature>
<dbReference type="GO" id="GO:0061630">
    <property type="term" value="F:ubiquitin protein ligase activity"/>
    <property type="evidence" value="ECO:0007669"/>
    <property type="project" value="UniProtKB-EC"/>
</dbReference>
<evidence type="ECO:0000256" key="2">
    <source>
        <dbReference type="ARBA" id="ARBA00004906"/>
    </source>
</evidence>
<dbReference type="STRING" id="29920.A0A329SKM6"/>
<dbReference type="Gene3D" id="3.30.2410.10">
    <property type="entry name" value="Hect, E3 ligase catalytic domain"/>
    <property type="match status" value="1"/>
</dbReference>
<dbReference type="SMART" id="SM00119">
    <property type="entry name" value="HECTc"/>
    <property type="match status" value="1"/>
</dbReference>
<gene>
    <name evidence="14" type="ORF">PC110_g6365</name>
    <name evidence="9" type="ORF">PC113_g4429</name>
    <name evidence="11" type="ORF">PC115_g3819</name>
    <name evidence="10" type="ORF">PC117_g13477</name>
    <name evidence="12" type="ORF">PC118_g3849</name>
    <name evidence="13" type="ORF">PC129_g10661</name>
</gene>
<dbReference type="EC" id="2.3.2.26" evidence="3"/>
<feature type="compositionally biased region" description="Acidic residues" evidence="7">
    <location>
        <begin position="647"/>
        <end position="660"/>
    </location>
</feature>
<evidence type="ECO:0000256" key="4">
    <source>
        <dbReference type="ARBA" id="ARBA00022679"/>
    </source>
</evidence>
<dbReference type="EMBL" id="RCMI01000067">
    <property type="protein sequence ID" value="KAG2938273.1"/>
    <property type="molecule type" value="Genomic_DNA"/>
</dbReference>
<dbReference type="EMBL" id="MJFZ01000114">
    <property type="protein sequence ID" value="RAW37377.1"/>
    <property type="molecule type" value="Genomic_DNA"/>
</dbReference>
<comment type="caution">
    <text evidence="14">The sequence shown here is derived from an EMBL/GenBank/DDBJ whole genome shotgun (WGS) entry which is preliminary data.</text>
</comment>
<feature type="compositionally biased region" description="Polar residues" evidence="7">
    <location>
        <begin position="531"/>
        <end position="542"/>
    </location>
</feature>
<feature type="compositionally biased region" description="Low complexity" evidence="7">
    <location>
        <begin position="112"/>
        <end position="126"/>
    </location>
</feature>
<evidence type="ECO:0000256" key="1">
    <source>
        <dbReference type="ARBA" id="ARBA00000885"/>
    </source>
</evidence>
<reference evidence="9" key="2">
    <citation type="submission" date="2018-10" db="EMBL/GenBank/DDBJ databases">
        <title>Effector identification in a new, highly contiguous assembly of the strawberry crown rot pathogen Phytophthora cactorum.</title>
        <authorList>
            <person name="Armitage A.D."/>
            <person name="Nellist C.F."/>
            <person name="Bates H."/>
            <person name="Vickerstaff R.J."/>
            <person name="Harrison R.J."/>
        </authorList>
    </citation>
    <scope>NUCLEOTIDE SEQUENCE</scope>
    <source>
        <strain evidence="9">15-7</strain>
        <strain evidence="11">4032</strain>
        <strain evidence="10">4040</strain>
        <strain evidence="12">P415</strain>
        <strain evidence="13">P421</strain>
    </source>
</reference>
<dbReference type="Gene3D" id="3.90.1750.10">
    <property type="entry name" value="Hect, E3 ligase catalytic domains"/>
    <property type="match status" value="1"/>
</dbReference>
<evidence type="ECO:0000256" key="6">
    <source>
        <dbReference type="PROSITE-ProRule" id="PRU00104"/>
    </source>
</evidence>
<dbReference type="InterPro" id="IPR050409">
    <property type="entry name" value="E3_ubiq-protein_ligase"/>
</dbReference>
<dbReference type="PANTHER" id="PTHR11254:SF440">
    <property type="entry name" value="E3 UBIQUITIN-PROTEIN LIGASE NEDD-4"/>
    <property type="match status" value="1"/>
</dbReference>
<feature type="compositionally biased region" description="Low complexity" evidence="7">
    <location>
        <begin position="543"/>
        <end position="557"/>
    </location>
</feature>
<dbReference type="VEuPathDB" id="FungiDB:PC110_g6365"/>
<accession>A0A329SKM6</accession>
<feature type="compositionally biased region" description="Acidic residues" evidence="7">
    <location>
        <begin position="1489"/>
        <end position="1498"/>
    </location>
</feature>
<dbReference type="Proteomes" id="UP000736787">
    <property type="component" value="Unassembled WGS sequence"/>
</dbReference>
<feature type="compositionally biased region" description="Polar residues" evidence="7">
    <location>
        <begin position="560"/>
        <end position="578"/>
    </location>
</feature>
<evidence type="ECO:0000313" key="11">
    <source>
        <dbReference type="EMBL" id="KAG2938273.1"/>
    </source>
</evidence>
<dbReference type="GO" id="GO:0005737">
    <property type="term" value="C:cytoplasm"/>
    <property type="evidence" value="ECO:0007669"/>
    <property type="project" value="TreeGrafter"/>
</dbReference>
<keyword evidence="15" id="KW-1185">Reference proteome</keyword>
<dbReference type="PANTHER" id="PTHR11254">
    <property type="entry name" value="HECT DOMAIN UBIQUITIN-PROTEIN LIGASE"/>
    <property type="match status" value="1"/>
</dbReference>
<comment type="catalytic activity">
    <reaction evidence="1">
        <text>S-ubiquitinyl-[E2 ubiquitin-conjugating enzyme]-L-cysteine + [acceptor protein]-L-lysine = [E2 ubiquitin-conjugating enzyme]-L-cysteine + N(6)-ubiquitinyl-[acceptor protein]-L-lysine.</text>
        <dbReference type="EC" id="2.3.2.26"/>
    </reaction>
</comment>
<protein>
    <recommendedName>
        <fullName evidence="3">HECT-type E3 ubiquitin transferase</fullName>
        <ecNumber evidence="3">2.3.2.26</ecNumber>
    </recommendedName>
</protein>
<feature type="domain" description="HECT" evidence="8">
    <location>
        <begin position="1132"/>
        <end position="1397"/>
    </location>
</feature>
<dbReference type="Proteomes" id="UP000774804">
    <property type="component" value="Unassembled WGS sequence"/>
</dbReference>
<comment type="pathway">
    <text evidence="2">Protein modification; protein ubiquitination.</text>
</comment>
<dbReference type="SUPFAM" id="SSF56204">
    <property type="entry name" value="Hect, E3 ligase catalytic domain"/>
    <property type="match status" value="1"/>
</dbReference>
<evidence type="ECO:0000313" key="15">
    <source>
        <dbReference type="Proteomes" id="UP000251314"/>
    </source>
</evidence>
<dbReference type="EMBL" id="RCML01000068">
    <property type="protein sequence ID" value="KAG2993787.1"/>
    <property type="molecule type" value="Genomic_DNA"/>
</dbReference>
<dbReference type="Proteomes" id="UP000735874">
    <property type="component" value="Unassembled WGS sequence"/>
</dbReference>
<dbReference type="GO" id="GO:0016567">
    <property type="term" value="P:protein ubiquitination"/>
    <property type="evidence" value="ECO:0007669"/>
    <property type="project" value="TreeGrafter"/>
</dbReference>
<evidence type="ECO:0000313" key="13">
    <source>
        <dbReference type="EMBL" id="KAG3218537.1"/>
    </source>
</evidence>
<dbReference type="OrthoDB" id="423283at2759"/>
<evidence type="ECO:0000313" key="12">
    <source>
        <dbReference type="EMBL" id="KAG2993787.1"/>
    </source>
</evidence>
<dbReference type="PROSITE" id="PS50237">
    <property type="entry name" value="HECT"/>
    <property type="match status" value="1"/>
</dbReference>
<keyword evidence="4" id="KW-0808">Transferase</keyword>
<feature type="compositionally biased region" description="Acidic residues" evidence="7">
    <location>
        <begin position="1518"/>
        <end position="1532"/>
    </location>
</feature>
<evidence type="ECO:0000256" key="5">
    <source>
        <dbReference type="ARBA" id="ARBA00022786"/>
    </source>
</evidence>
<proteinExistence type="predicted"/>
<reference evidence="14 15" key="1">
    <citation type="submission" date="2018-01" db="EMBL/GenBank/DDBJ databases">
        <title>Draft genome of the strawberry crown rot pathogen Phytophthora cactorum.</title>
        <authorList>
            <person name="Armitage A.D."/>
            <person name="Lysoe E."/>
            <person name="Nellist C.F."/>
            <person name="Harrison R.J."/>
            <person name="Brurberg M.B."/>
        </authorList>
    </citation>
    <scope>NUCLEOTIDE SEQUENCE [LARGE SCALE GENOMIC DNA]</scope>
    <source>
        <strain evidence="14 15">10300</strain>
    </source>
</reference>
<feature type="active site" description="Glycyl thioester intermediate" evidence="6">
    <location>
        <position position="1388"/>
    </location>
</feature>
<dbReference type="Proteomes" id="UP000760860">
    <property type="component" value="Unassembled WGS sequence"/>
</dbReference>
<dbReference type="Proteomes" id="UP000251314">
    <property type="component" value="Unassembled WGS sequence"/>
</dbReference>